<feature type="non-terminal residue" evidence="1">
    <location>
        <position position="1"/>
    </location>
</feature>
<dbReference type="Proteomes" id="UP001488838">
    <property type="component" value="Unassembled WGS sequence"/>
</dbReference>
<dbReference type="AlphaFoldDB" id="A0AAW0H8G3"/>
<dbReference type="EMBL" id="JBBHLL010000652">
    <property type="protein sequence ID" value="KAK7798880.1"/>
    <property type="molecule type" value="Genomic_DNA"/>
</dbReference>
<gene>
    <name evidence="1" type="ORF">U0070_020365</name>
</gene>
<name>A0AAW0H8G3_MYOGA</name>
<comment type="caution">
    <text evidence="1">The sequence shown here is derived from an EMBL/GenBank/DDBJ whole genome shotgun (WGS) entry which is preliminary data.</text>
</comment>
<protein>
    <submittedName>
        <fullName evidence="1">Uncharacterized protein</fullName>
    </submittedName>
</protein>
<organism evidence="1 2">
    <name type="scientific">Myodes glareolus</name>
    <name type="common">Bank vole</name>
    <name type="synonym">Clethrionomys glareolus</name>
    <dbReference type="NCBI Taxonomy" id="447135"/>
    <lineage>
        <taxon>Eukaryota</taxon>
        <taxon>Metazoa</taxon>
        <taxon>Chordata</taxon>
        <taxon>Craniata</taxon>
        <taxon>Vertebrata</taxon>
        <taxon>Euteleostomi</taxon>
        <taxon>Mammalia</taxon>
        <taxon>Eutheria</taxon>
        <taxon>Euarchontoglires</taxon>
        <taxon>Glires</taxon>
        <taxon>Rodentia</taxon>
        <taxon>Myomorpha</taxon>
        <taxon>Muroidea</taxon>
        <taxon>Cricetidae</taxon>
        <taxon>Arvicolinae</taxon>
        <taxon>Myodes</taxon>
    </lineage>
</organism>
<accession>A0AAW0H8G3</accession>
<sequence>NCAQCTLRRKGGKHKAGPNLHKMFGEREVRLLDSSTQMPTRAKASPGERCNFISLTMDRLRKLKSVKSTSGSTSVIYHKGVCGLGERKQLFTQLLLLNAKSLATSETTELLGLRPPGVASAGTTINCYSNCFNRSLEPAQHSTATIAIC</sequence>
<evidence type="ECO:0000313" key="2">
    <source>
        <dbReference type="Proteomes" id="UP001488838"/>
    </source>
</evidence>
<keyword evidence="2" id="KW-1185">Reference proteome</keyword>
<proteinExistence type="predicted"/>
<reference evidence="1 2" key="1">
    <citation type="journal article" date="2023" name="bioRxiv">
        <title>Conserved and derived expression patterns and positive selection on dental genes reveal complex evolutionary context of ever-growing rodent molars.</title>
        <authorList>
            <person name="Calamari Z.T."/>
            <person name="Song A."/>
            <person name="Cohen E."/>
            <person name="Akter M."/>
            <person name="Roy R.D."/>
            <person name="Hallikas O."/>
            <person name="Christensen M.M."/>
            <person name="Li P."/>
            <person name="Marangoni P."/>
            <person name="Jernvall J."/>
            <person name="Klein O.D."/>
        </authorList>
    </citation>
    <scope>NUCLEOTIDE SEQUENCE [LARGE SCALE GENOMIC DNA]</scope>
    <source>
        <strain evidence="1">V071</strain>
    </source>
</reference>
<evidence type="ECO:0000313" key="1">
    <source>
        <dbReference type="EMBL" id="KAK7798880.1"/>
    </source>
</evidence>